<dbReference type="Gene3D" id="3.30.70.2740">
    <property type="match status" value="1"/>
</dbReference>
<dbReference type="GO" id="GO:0016491">
    <property type="term" value="F:oxidoreductase activity"/>
    <property type="evidence" value="ECO:0007669"/>
    <property type="project" value="UniProtKB-KW"/>
</dbReference>
<accession>A0ABN8BNZ4</accession>
<dbReference type="InterPro" id="IPR016166">
    <property type="entry name" value="FAD-bd_PCMH"/>
</dbReference>
<organism evidence="6 7">
    <name type="scientific">Periweissella ghanensis</name>
    <dbReference type="NCBI Taxonomy" id="467997"/>
    <lineage>
        <taxon>Bacteria</taxon>
        <taxon>Bacillati</taxon>
        <taxon>Bacillota</taxon>
        <taxon>Bacilli</taxon>
        <taxon>Lactobacillales</taxon>
        <taxon>Lactobacillaceae</taxon>
        <taxon>Periweissella</taxon>
    </lineage>
</organism>
<dbReference type="RefSeq" id="WP_230098414.1">
    <property type="nucleotide sequence ID" value="NZ_CAKKNT010000007.1"/>
</dbReference>
<protein>
    <submittedName>
        <fullName evidence="6">FAD-linked oxidoreductase</fullName>
        <ecNumber evidence="6">1.-.-.-</ecNumber>
    </submittedName>
</protein>
<dbReference type="PROSITE" id="PS51387">
    <property type="entry name" value="FAD_PCMH"/>
    <property type="match status" value="1"/>
</dbReference>
<evidence type="ECO:0000256" key="4">
    <source>
        <dbReference type="ARBA" id="ARBA00023002"/>
    </source>
</evidence>
<evidence type="ECO:0000256" key="1">
    <source>
        <dbReference type="ARBA" id="ARBA00001974"/>
    </source>
</evidence>
<dbReference type="Pfam" id="PF02913">
    <property type="entry name" value="FAD-oxidase_C"/>
    <property type="match status" value="1"/>
</dbReference>
<comment type="cofactor">
    <cofactor evidence="1">
        <name>FAD</name>
        <dbReference type="ChEBI" id="CHEBI:57692"/>
    </cofactor>
</comment>
<dbReference type="InterPro" id="IPR004113">
    <property type="entry name" value="FAD-bd_oxidored_4_C"/>
</dbReference>
<keyword evidence="3" id="KW-0274">FAD</keyword>
<evidence type="ECO:0000256" key="2">
    <source>
        <dbReference type="ARBA" id="ARBA00022630"/>
    </source>
</evidence>
<dbReference type="PANTHER" id="PTHR42934:SF2">
    <property type="entry name" value="GLYCOLATE OXIDASE SUBUNIT GLCD"/>
    <property type="match status" value="1"/>
</dbReference>
<gene>
    <name evidence="6" type="ORF">WGH24286_00736</name>
</gene>
<dbReference type="Proteomes" id="UP000789719">
    <property type="component" value="Unassembled WGS sequence"/>
</dbReference>
<dbReference type="EMBL" id="CAKKNT010000007">
    <property type="protein sequence ID" value="CAH0418318.1"/>
    <property type="molecule type" value="Genomic_DNA"/>
</dbReference>
<evidence type="ECO:0000256" key="3">
    <source>
        <dbReference type="ARBA" id="ARBA00022827"/>
    </source>
</evidence>
<comment type="caution">
    <text evidence="6">The sequence shown here is derived from an EMBL/GenBank/DDBJ whole genome shotgun (WGS) entry which is preliminary data.</text>
</comment>
<dbReference type="InterPro" id="IPR016164">
    <property type="entry name" value="FAD-linked_Oxase-like_C"/>
</dbReference>
<dbReference type="SUPFAM" id="SSF56176">
    <property type="entry name" value="FAD-binding/transporter-associated domain-like"/>
    <property type="match status" value="1"/>
</dbReference>
<dbReference type="EC" id="1.-.-.-" evidence="6"/>
<feature type="domain" description="FAD-binding PCMH-type" evidence="5">
    <location>
        <begin position="35"/>
        <end position="215"/>
    </location>
</feature>
<dbReference type="PANTHER" id="PTHR42934">
    <property type="entry name" value="GLYCOLATE OXIDASE SUBUNIT GLCD"/>
    <property type="match status" value="1"/>
</dbReference>
<evidence type="ECO:0000259" key="5">
    <source>
        <dbReference type="PROSITE" id="PS51387"/>
    </source>
</evidence>
<keyword evidence="7" id="KW-1185">Reference proteome</keyword>
<dbReference type="InterPro" id="IPR016169">
    <property type="entry name" value="FAD-bd_PCMH_sub2"/>
</dbReference>
<dbReference type="Pfam" id="PF01565">
    <property type="entry name" value="FAD_binding_4"/>
    <property type="match status" value="1"/>
</dbReference>
<dbReference type="SUPFAM" id="SSF55103">
    <property type="entry name" value="FAD-linked oxidases, C-terminal domain"/>
    <property type="match status" value="1"/>
</dbReference>
<evidence type="ECO:0000313" key="6">
    <source>
        <dbReference type="EMBL" id="CAH0418318.1"/>
    </source>
</evidence>
<dbReference type="InterPro" id="IPR016171">
    <property type="entry name" value="Vanillyl_alc_oxidase_C-sub2"/>
</dbReference>
<name>A0ABN8BNZ4_9LACO</name>
<sequence length="456" mass="48253">MTVIEQQLIIPDGEVLTDAKTLAAYGLNTFSQEVTQPHQARLVVKARSIADVQATAIFCNTQKIALTVRGSGTSIVNSSAALDNGVVLDLSTLNQIIEVNIPNQYAIVEAGVLNGDLDREARKAGYFFAPDPGSKTISSIGGNIATNAGGISSLKYGTTKQSVIGLKVVLADGSLIEVGSKTFKNNVGYDLTDLFIGSEGTLGIIVEATVRLLPVPFGNPVTGLATFKNMKALSIGVQKISGSGLYPSILEALNSTSIEALDRYEHATLAKDGAQALLIFQLDVAPVGAVTALEKILKESAAIQVSVTDDPEFATKIIKIRQDYYAAENAYGRLLVEDVAVPLSKLPELAEFVESIELSSNVKAFLGGHAGDGNFHPNFAIANDLAEIPAEVTTAIHQIFEFALGLGGTISAEHGIGELKNEWLTATLGQQVVALQQQIKAVFDPHDILNTGRKVK</sequence>
<proteinExistence type="predicted"/>
<dbReference type="Gene3D" id="3.30.465.10">
    <property type="match status" value="1"/>
</dbReference>
<reference evidence="6 7" key="1">
    <citation type="submission" date="2021-11" db="EMBL/GenBank/DDBJ databases">
        <authorList>
            <person name="Depoorter E."/>
        </authorList>
    </citation>
    <scope>NUCLEOTIDE SEQUENCE [LARGE SCALE GENOMIC DNA]</scope>
    <source>
        <strain evidence="6 7">LMG 24286</strain>
    </source>
</reference>
<dbReference type="InterPro" id="IPR051914">
    <property type="entry name" value="FAD-linked_OxidoTrans_Type4"/>
</dbReference>
<dbReference type="InterPro" id="IPR036318">
    <property type="entry name" value="FAD-bd_PCMH-like_sf"/>
</dbReference>
<evidence type="ECO:0000313" key="7">
    <source>
        <dbReference type="Proteomes" id="UP000789719"/>
    </source>
</evidence>
<dbReference type="Gene3D" id="1.10.45.10">
    <property type="entry name" value="Vanillyl-alcohol Oxidase, Chain A, domain 4"/>
    <property type="match status" value="1"/>
</dbReference>
<keyword evidence="4 6" id="KW-0560">Oxidoreductase</keyword>
<keyword evidence="2" id="KW-0285">Flavoprotein</keyword>
<dbReference type="InterPro" id="IPR006094">
    <property type="entry name" value="Oxid_FAD_bind_N"/>
</dbReference>